<dbReference type="SUPFAM" id="SSF55347">
    <property type="entry name" value="Glyceraldehyde-3-phosphate dehydrogenase-like, C-terminal domain"/>
    <property type="match status" value="1"/>
</dbReference>
<dbReference type="InterPro" id="IPR000683">
    <property type="entry name" value="Gfo/Idh/MocA-like_OxRdtase_N"/>
</dbReference>
<reference evidence="3 4" key="1">
    <citation type="submission" date="2021-03" db="EMBL/GenBank/DDBJ databases">
        <title>Genomic Encyclopedia of Type Strains, Phase IV (KMG-IV): sequencing the most valuable type-strain genomes for metagenomic binning, comparative biology and taxonomic classification.</title>
        <authorList>
            <person name="Goeker M."/>
        </authorList>
    </citation>
    <scope>NUCLEOTIDE SEQUENCE [LARGE SCALE GENOMIC DNA]</scope>
    <source>
        <strain evidence="3 4">DSM 26048</strain>
    </source>
</reference>
<dbReference type="PANTHER" id="PTHR43708">
    <property type="entry name" value="CONSERVED EXPRESSED OXIDOREDUCTASE (EUROFUNG)"/>
    <property type="match status" value="1"/>
</dbReference>
<comment type="caution">
    <text evidence="3">The sequence shown here is derived from an EMBL/GenBank/DDBJ whole genome shotgun (WGS) entry which is preliminary data.</text>
</comment>
<sequence length="331" mass="36642">MAVKKRIGLIGLGDIAQKVYLPLLAGDTRIELAGIMSRKASTVERIQEQYRLPFGTTKLDELLGQTLDAVFIHSPTETHYPLVMACLRRGLPVYVDKPLSYVWKESLEMAAFAEQKGVLLGVGFNRRFAPLYAAAKDWLREAGGFQYCSAVKHRTRQQTYSAAQTIYDDLIHMLDLLLWLGEDNGFEKGQGSYRVNSHTQQTDEQGRLIHASGSLSLGLSTASGALPEGGTSAVNGVYSMVRLSGTDTEKLELHGNGRSVEVTNLETATFFEKGQLPAARTFGSWETVLTRRGFTGVVQHFLDSLEAPEHCLIRADLVLDTHKLVEELLKR</sequence>
<evidence type="ECO:0000259" key="2">
    <source>
        <dbReference type="Pfam" id="PF21378"/>
    </source>
</evidence>
<dbReference type="PANTHER" id="PTHR43708:SF4">
    <property type="entry name" value="OXIDOREDUCTASE YCEM-RELATED"/>
    <property type="match status" value="1"/>
</dbReference>
<gene>
    <name evidence="3" type="ORF">J2Z66_005188</name>
</gene>
<evidence type="ECO:0000259" key="1">
    <source>
        <dbReference type="Pfam" id="PF01408"/>
    </source>
</evidence>
<protein>
    <submittedName>
        <fullName evidence="3">Virulence factor</fullName>
    </submittedName>
</protein>
<feature type="domain" description="YceM-like C-terminal" evidence="2">
    <location>
        <begin position="130"/>
        <end position="268"/>
    </location>
</feature>
<dbReference type="EMBL" id="JAGGLB010000019">
    <property type="protein sequence ID" value="MBP1993566.1"/>
    <property type="molecule type" value="Genomic_DNA"/>
</dbReference>
<organism evidence="3 4">
    <name type="scientific">Paenibacillus eucommiae</name>
    <dbReference type="NCBI Taxonomy" id="1355755"/>
    <lineage>
        <taxon>Bacteria</taxon>
        <taxon>Bacillati</taxon>
        <taxon>Bacillota</taxon>
        <taxon>Bacilli</taxon>
        <taxon>Bacillales</taxon>
        <taxon>Paenibacillaceae</taxon>
        <taxon>Paenibacillus</taxon>
    </lineage>
</organism>
<accession>A0ABS4J384</accession>
<dbReference type="InterPro" id="IPR051317">
    <property type="entry name" value="Gfo/Idh/MocA_oxidoreduct"/>
</dbReference>
<keyword evidence="4" id="KW-1185">Reference proteome</keyword>
<dbReference type="SUPFAM" id="SSF51735">
    <property type="entry name" value="NAD(P)-binding Rossmann-fold domains"/>
    <property type="match status" value="1"/>
</dbReference>
<dbReference type="InterPro" id="IPR036291">
    <property type="entry name" value="NAD(P)-bd_dom_sf"/>
</dbReference>
<dbReference type="Gene3D" id="3.30.360.10">
    <property type="entry name" value="Dihydrodipicolinate Reductase, domain 2"/>
    <property type="match status" value="1"/>
</dbReference>
<evidence type="ECO:0000313" key="4">
    <source>
        <dbReference type="Proteomes" id="UP001519287"/>
    </source>
</evidence>
<name>A0ABS4J384_9BACL</name>
<dbReference type="RefSeq" id="WP_209975448.1">
    <property type="nucleotide sequence ID" value="NZ_JAGGLB010000019.1"/>
</dbReference>
<dbReference type="Proteomes" id="UP001519287">
    <property type="component" value="Unassembled WGS sequence"/>
</dbReference>
<proteinExistence type="predicted"/>
<dbReference type="Pfam" id="PF01408">
    <property type="entry name" value="GFO_IDH_MocA"/>
    <property type="match status" value="1"/>
</dbReference>
<dbReference type="Gene3D" id="3.40.50.720">
    <property type="entry name" value="NAD(P)-binding Rossmann-like Domain"/>
    <property type="match status" value="1"/>
</dbReference>
<dbReference type="Pfam" id="PF21378">
    <property type="entry name" value="YceM-like_C"/>
    <property type="match status" value="1"/>
</dbReference>
<dbReference type="InterPro" id="IPR048477">
    <property type="entry name" value="YceM-like_C"/>
</dbReference>
<feature type="domain" description="Gfo/Idh/MocA-like oxidoreductase N-terminal" evidence="1">
    <location>
        <begin position="6"/>
        <end position="124"/>
    </location>
</feature>
<evidence type="ECO:0000313" key="3">
    <source>
        <dbReference type="EMBL" id="MBP1993566.1"/>
    </source>
</evidence>